<evidence type="ECO:0000256" key="1">
    <source>
        <dbReference type="ARBA" id="ARBA00005234"/>
    </source>
</evidence>
<accession>A0AAD6UEK4</accession>
<dbReference type="Gene3D" id="1.10.418.20">
    <property type="match status" value="1"/>
</dbReference>
<dbReference type="AlphaFoldDB" id="A0AAD6UEK4"/>
<comment type="caution">
    <text evidence="8">The sequence shown here is derived from an EMBL/GenBank/DDBJ whole genome shotgun (WGS) entry which is preliminary data.</text>
</comment>
<name>A0AAD6UEK4_9AGAR</name>
<evidence type="ECO:0000313" key="9">
    <source>
        <dbReference type="Proteomes" id="UP001222325"/>
    </source>
</evidence>
<feature type="compositionally biased region" description="Basic and acidic residues" evidence="6">
    <location>
        <begin position="1043"/>
        <end position="1054"/>
    </location>
</feature>
<dbReference type="EMBL" id="JARJCN010000012">
    <property type="protein sequence ID" value="KAJ7095714.1"/>
    <property type="molecule type" value="Genomic_DNA"/>
</dbReference>
<protein>
    <recommendedName>
        <fullName evidence="7">Ubiquitin-like protease family profile domain-containing protein</fullName>
    </recommendedName>
</protein>
<evidence type="ECO:0000256" key="4">
    <source>
        <dbReference type="ARBA" id="ARBA00022786"/>
    </source>
</evidence>
<dbReference type="PANTHER" id="PTHR46896">
    <property type="entry name" value="SENTRIN-SPECIFIC PROTEASE"/>
    <property type="match status" value="1"/>
</dbReference>
<sequence>MSVSAEDRETIANLHGPPPNNRDASQGAARHWKNEPTKIMAPTNPSRATGIYNPFSHSRTKDTLRQPRGGNPAAQSTVLGYSSARSGPPPTKKTKLEGNLPPRSSRKRHSPNENSRRKSEPQEGSGIIYVTDEYEEDTGILVTAEVDDLNIGPHQARHNRVIHDGERRRSIPDGEHTAYLRQTQHRPPLAPDPDSDDPIESYEPEPSIVKQRVHVLESKARTAELESTSYPMLDLRDKEKIKSKMKLKNPVASAVSPYLTLKPNPPNKPRDVNFLPVEAWYLGRKFFEESYHISWTGRTKMIIRSGDAPGPAARHTVDFDIGIIAEAVSYIDPKENSPSKFFVLDTFPKIKPTDKPIAPQYSQYFTEGGPRGSGMIMLKFNCASSAWSNATYNAFVEWFKRVVSNRQVLRPIAGNTKWEATGRVAELAEARANRLNSGSSTYATPKAIPTTTKPTATTKPAVSGSVPGLPPLKEYSPPWMVSERRGSSSTPIEVESPIRPAPRPTYRGPDSVDVDGGLQPARRSVRKLAPQKPLVDPDEVILVYPPGQTGAVNITNGDVTRLAPGEFLNDTLIEFGLKLWLQQLEKDDPELVKQIHVFSSFFYKKLNKKNTREGYESVRKWTSKFDLFDKKYIIVPINENLHWYLAIIYHPEYTLLPPPPIKSPSTRRKGRREPEKSPEPDHLRETYRAESTRAPDSKASSVTRRTPTPGETNGSSNGDAEMLSPTSNAQVDEVHDQLVAACTITDDDSAGPGRDNAADCATDGGFDSLFGDDHAMDVDNDVPVPSEGARGLSPQPRVSLGPTDDAGSHAESEGPAVSHPEIMEVDEQDDVANESMDPLNILPSARPARPSAEVVKPHRFYGTAAKYKGKRKADSPPLASPPLETFPPQESPLETYEDDAEVIVEGGPPRTYVFTLDSLGTRHPKVVNVLGQYLQYEAQEKKGIPIESSSKPAGKMALVPHQPNFCDCGIYLLHLAQTFISDPLRYYTLITTKRGNTNSSERQADWNDERTKNLREDLTRSIQQLSIEWKKDRAVKDELKKEELKKKEDQKEAVIPESSDDEVDIVDTTPNTPTTPAPRRKVKVGRVSRMRG</sequence>
<feature type="compositionally biased region" description="Acidic residues" evidence="6">
    <location>
        <begin position="823"/>
        <end position="832"/>
    </location>
</feature>
<dbReference type="PANTHER" id="PTHR46896:SF3">
    <property type="entry name" value="FI06413P-RELATED"/>
    <property type="match status" value="1"/>
</dbReference>
<feature type="region of interest" description="Disordered" evidence="6">
    <location>
        <begin position="1"/>
        <end position="131"/>
    </location>
</feature>
<evidence type="ECO:0000259" key="7">
    <source>
        <dbReference type="PROSITE" id="PS50600"/>
    </source>
</evidence>
<feature type="compositionally biased region" description="Polar residues" evidence="6">
    <location>
        <begin position="73"/>
        <end position="85"/>
    </location>
</feature>
<dbReference type="GO" id="GO:0005737">
    <property type="term" value="C:cytoplasm"/>
    <property type="evidence" value="ECO:0007669"/>
    <property type="project" value="TreeGrafter"/>
</dbReference>
<dbReference type="Gene3D" id="3.40.395.10">
    <property type="entry name" value="Adenoviral Proteinase, Chain A"/>
    <property type="match status" value="1"/>
</dbReference>
<feature type="compositionally biased region" description="Polar residues" evidence="6">
    <location>
        <begin position="698"/>
        <end position="724"/>
    </location>
</feature>
<feature type="compositionally biased region" description="Low complexity" evidence="6">
    <location>
        <begin position="441"/>
        <end position="461"/>
    </location>
</feature>
<feature type="compositionally biased region" description="Basic and acidic residues" evidence="6">
    <location>
        <begin position="672"/>
        <end position="696"/>
    </location>
</feature>
<feature type="compositionally biased region" description="Basic residues" evidence="6">
    <location>
        <begin position="1078"/>
        <end position="1092"/>
    </location>
</feature>
<dbReference type="InterPro" id="IPR038765">
    <property type="entry name" value="Papain-like_cys_pep_sf"/>
</dbReference>
<keyword evidence="3" id="KW-0645">Protease</keyword>
<dbReference type="GO" id="GO:0070139">
    <property type="term" value="F:SUMO-specific endopeptidase activity"/>
    <property type="evidence" value="ECO:0007669"/>
    <property type="project" value="TreeGrafter"/>
</dbReference>
<dbReference type="GO" id="GO:0005634">
    <property type="term" value="C:nucleus"/>
    <property type="evidence" value="ECO:0007669"/>
    <property type="project" value="TreeGrafter"/>
</dbReference>
<keyword evidence="4" id="KW-0833">Ubl conjugation pathway</keyword>
<gene>
    <name evidence="8" type="ORF">B0H15DRAFT_1019804</name>
</gene>
<comment type="similarity">
    <text evidence="1">Belongs to the peptidase C48 family.</text>
</comment>
<dbReference type="Pfam" id="PF02902">
    <property type="entry name" value="Peptidase_C48"/>
    <property type="match status" value="2"/>
</dbReference>
<evidence type="ECO:0000256" key="2">
    <source>
        <dbReference type="ARBA" id="ARBA00022553"/>
    </source>
</evidence>
<feature type="compositionally biased region" description="Acidic residues" evidence="6">
    <location>
        <begin position="193"/>
        <end position="202"/>
    </location>
</feature>
<evidence type="ECO:0000313" key="8">
    <source>
        <dbReference type="EMBL" id="KAJ7095714.1"/>
    </source>
</evidence>
<organism evidence="8 9">
    <name type="scientific">Mycena belliarum</name>
    <dbReference type="NCBI Taxonomy" id="1033014"/>
    <lineage>
        <taxon>Eukaryota</taxon>
        <taxon>Fungi</taxon>
        <taxon>Dikarya</taxon>
        <taxon>Basidiomycota</taxon>
        <taxon>Agaricomycotina</taxon>
        <taxon>Agaricomycetes</taxon>
        <taxon>Agaricomycetidae</taxon>
        <taxon>Agaricales</taxon>
        <taxon>Marasmiineae</taxon>
        <taxon>Mycenaceae</taxon>
        <taxon>Mycena</taxon>
    </lineage>
</organism>
<dbReference type="GO" id="GO:0006508">
    <property type="term" value="P:proteolysis"/>
    <property type="evidence" value="ECO:0007669"/>
    <property type="project" value="UniProtKB-KW"/>
</dbReference>
<feature type="region of interest" description="Disordered" evidence="6">
    <location>
        <begin position="179"/>
        <end position="202"/>
    </location>
</feature>
<proteinExistence type="inferred from homology"/>
<dbReference type="Proteomes" id="UP001222325">
    <property type="component" value="Unassembled WGS sequence"/>
</dbReference>
<feature type="region of interest" description="Disordered" evidence="6">
    <location>
        <begin position="1043"/>
        <end position="1092"/>
    </location>
</feature>
<keyword evidence="9" id="KW-1185">Reference proteome</keyword>
<feature type="compositionally biased region" description="Basic and acidic residues" evidence="6">
    <location>
        <begin position="1"/>
        <end position="10"/>
    </location>
</feature>
<keyword evidence="5" id="KW-0378">Hydrolase</keyword>
<feature type="region of interest" description="Disordered" evidence="6">
    <location>
        <begin position="745"/>
        <end position="892"/>
    </location>
</feature>
<evidence type="ECO:0000256" key="6">
    <source>
        <dbReference type="SAM" id="MobiDB-lite"/>
    </source>
</evidence>
<feature type="region of interest" description="Disordered" evidence="6">
    <location>
        <begin position="658"/>
        <end position="724"/>
    </location>
</feature>
<feature type="domain" description="Ubiquitin-like protease family profile" evidence="7">
    <location>
        <begin position="552"/>
        <end position="979"/>
    </location>
</feature>
<dbReference type="SUPFAM" id="SSF54001">
    <property type="entry name" value="Cysteine proteinases"/>
    <property type="match status" value="1"/>
</dbReference>
<dbReference type="InterPro" id="IPR051947">
    <property type="entry name" value="Sentrin-specific_protease"/>
</dbReference>
<dbReference type="PROSITE" id="PS50600">
    <property type="entry name" value="ULP_PROTEASE"/>
    <property type="match status" value="1"/>
</dbReference>
<feature type="region of interest" description="Disordered" evidence="6">
    <location>
        <begin position="437"/>
        <end position="513"/>
    </location>
</feature>
<evidence type="ECO:0000256" key="5">
    <source>
        <dbReference type="ARBA" id="ARBA00022801"/>
    </source>
</evidence>
<dbReference type="GO" id="GO:0016926">
    <property type="term" value="P:protein desumoylation"/>
    <property type="evidence" value="ECO:0007669"/>
    <property type="project" value="TreeGrafter"/>
</dbReference>
<dbReference type="InterPro" id="IPR003653">
    <property type="entry name" value="Peptidase_C48_C"/>
</dbReference>
<keyword evidence="2" id="KW-0597">Phosphoprotein</keyword>
<reference evidence="8" key="1">
    <citation type="submission" date="2023-03" db="EMBL/GenBank/DDBJ databases">
        <title>Massive genome expansion in bonnet fungi (Mycena s.s.) driven by repeated elements and novel gene families across ecological guilds.</title>
        <authorList>
            <consortium name="Lawrence Berkeley National Laboratory"/>
            <person name="Harder C.B."/>
            <person name="Miyauchi S."/>
            <person name="Viragh M."/>
            <person name="Kuo A."/>
            <person name="Thoen E."/>
            <person name="Andreopoulos B."/>
            <person name="Lu D."/>
            <person name="Skrede I."/>
            <person name="Drula E."/>
            <person name="Henrissat B."/>
            <person name="Morin E."/>
            <person name="Kohler A."/>
            <person name="Barry K."/>
            <person name="LaButti K."/>
            <person name="Morin E."/>
            <person name="Salamov A."/>
            <person name="Lipzen A."/>
            <person name="Mereny Z."/>
            <person name="Hegedus B."/>
            <person name="Baldrian P."/>
            <person name="Stursova M."/>
            <person name="Weitz H."/>
            <person name="Taylor A."/>
            <person name="Grigoriev I.V."/>
            <person name="Nagy L.G."/>
            <person name="Martin F."/>
            <person name="Kauserud H."/>
        </authorList>
    </citation>
    <scope>NUCLEOTIDE SEQUENCE</scope>
    <source>
        <strain evidence="8">CBHHK173m</strain>
    </source>
</reference>
<feature type="compositionally biased region" description="Basic and acidic residues" evidence="6">
    <location>
        <begin position="110"/>
        <end position="121"/>
    </location>
</feature>
<evidence type="ECO:0000256" key="3">
    <source>
        <dbReference type="ARBA" id="ARBA00022670"/>
    </source>
</evidence>